<reference evidence="1 2" key="1">
    <citation type="submission" date="2021-05" db="EMBL/GenBank/DDBJ databases">
        <title>A Polyphasic approach of four new species of the genus Ohtaekwangia: Ohtaekwangia histidinii sp. nov., Ohtaekwangia cretensis sp. nov., Ohtaekwangia indiensis sp. nov., Ohtaekwangia reichenbachii sp. nov. from diverse environment.</title>
        <authorList>
            <person name="Octaviana S."/>
        </authorList>
    </citation>
    <scope>NUCLEOTIDE SEQUENCE [LARGE SCALE GENOMIC DNA]</scope>
    <source>
        <strain evidence="1 2">PWU5</strain>
    </source>
</reference>
<organism evidence="1 2">
    <name type="scientific">Dawidia cretensis</name>
    <dbReference type="NCBI Taxonomy" id="2782350"/>
    <lineage>
        <taxon>Bacteria</taxon>
        <taxon>Pseudomonadati</taxon>
        <taxon>Bacteroidota</taxon>
        <taxon>Cytophagia</taxon>
        <taxon>Cytophagales</taxon>
        <taxon>Chryseotaleaceae</taxon>
        <taxon>Dawidia</taxon>
    </lineage>
</organism>
<keyword evidence="2" id="KW-1185">Reference proteome</keyword>
<protein>
    <submittedName>
        <fullName evidence="1">Uncharacterized protein</fullName>
    </submittedName>
</protein>
<dbReference type="Proteomes" id="UP001319080">
    <property type="component" value="Unassembled WGS sequence"/>
</dbReference>
<comment type="caution">
    <text evidence="1">The sequence shown here is derived from an EMBL/GenBank/DDBJ whole genome shotgun (WGS) entry which is preliminary data.</text>
</comment>
<sequence length="76" mass="8989">MNFFFLYPDKNLKDKAEERLIHQEPSHGTNEGSEFLDDALYMHDQPLLYAEESVAAGTPRIFCYVKQNHRSRFRKP</sequence>
<dbReference type="EMBL" id="JAHESE010000003">
    <property type="protein sequence ID" value="MBT1707774.1"/>
    <property type="molecule type" value="Genomic_DNA"/>
</dbReference>
<evidence type="ECO:0000313" key="1">
    <source>
        <dbReference type="EMBL" id="MBT1707774.1"/>
    </source>
</evidence>
<proteinExistence type="predicted"/>
<gene>
    <name evidence="1" type="ORF">KK062_06060</name>
</gene>
<dbReference type="AlphaFoldDB" id="A0AAP2GP00"/>
<accession>A0AAP2GP00</accession>
<evidence type="ECO:0000313" key="2">
    <source>
        <dbReference type="Proteomes" id="UP001319080"/>
    </source>
</evidence>
<dbReference type="RefSeq" id="WP_254083364.1">
    <property type="nucleotide sequence ID" value="NZ_JAHESE010000003.1"/>
</dbReference>
<name>A0AAP2GP00_9BACT</name>